<protein>
    <submittedName>
        <fullName evidence="1">Phage portal protein</fullName>
    </submittedName>
</protein>
<name>A0A9X6JLJ6_BACUK</name>
<dbReference type="RefSeq" id="WP_086392271.1">
    <property type="nucleotide sequence ID" value="NZ_NFEH01000115.1"/>
</dbReference>
<comment type="caution">
    <text evidence="1">The sequence shown here is derived from an EMBL/GenBank/DDBJ whole genome shotgun (WGS) entry which is preliminary data.</text>
</comment>
<dbReference type="InterPro" id="IPR006944">
    <property type="entry name" value="Phage/GTA_portal"/>
</dbReference>
<gene>
    <name evidence="1" type="ORF">BK769_23135</name>
</gene>
<sequence>MASFFGRIFNRKKEEPQKTERADVMSGGAAIFTPFSGNAYESDIYRSAVDSIARNAAKLKGTHVMTSSDRRKKGDCHLNRILQVRPNPYMTAYDLIYKLVTHYYLYNNAFAYLEKDDKGNLVAIYPLSPQSVEYLTDLTGEMYCRFLFANGQQVTLHFSEVFIVRRFFNSNDLLGDTNTAILPTLDLAHTQNEGLGNAIKSNATIRGILKYNQVLSPEKLKEEKEAFTNDYLSIGNNGGIAAIDNKYDYIPLETKQTTIDDKQLEAVKKKIYEYLGISEKIVNSTYNEDEWSAFYESVIEPLAIQFSLELTDKLFTEREQSFGNSIIFEANRLQFASNETKTNIIKELMPLGLFTINQALEILNLPPVEDGDKRLQTLNVVNAEKADQYQLNEQGGNNQ</sequence>
<dbReference type="NCBIfam" id="TIGR01537">
    <property type="entry name" value="portal_HK97"/>
    <property type="match status" value="1"/>
</dbReference>
<evidence type="ECO:0000313" key="2">
    <source>
        <dbReference type="Proteomes" id="UP000195087"/>
    </source>
</evidence>
<accession>A0A9X6JLJ6</accession>
<dbReference type="EMBL" id="NFEH01000115">
    <property type="protein sequence ID" value="OTZ69276.1"/>
    <property type="molecule type" value="Genomic_DNA"/>
</dbReference>
<organism evidence="1 2">
    <name type="scientific">Bacillus thuringiensis serovar kumamotoensis</name>
    <dbReference type="NCBI Taxonomy" id="132267"/>
    <lineage>
        <taxon>Bacteria</taxon>
        <taxon>Bacillati</taxon>
        <taxon>Bacillota</taxon>
        <taxon>Bacilli</taxon>
        <taxon>Bacillales</taxon>
        <taxon>Bacillaceae</taxon>
        <taxon>Bacillus</taxon>
        <taxon>Bacillus cereus group</taxon>
    </lineage>
</organism>
<dbReference type="Proteomes" id="UP000195087">
    <property type="component" value="Unassembled WGS sequence"/>
</dbReference>
<reference evidence="1 2" key="1">
    <citation type="submission" date="2016-10" db="EMBL/GenBank/DDBJ databases">
        <title>Comparative genomics of Bacillus thuringiensis reveals a path to pathogens against multiple invertebrate hosts.</title>
        <authorList>
            <person name="Zheng J."/>
            <person name="Gao Q."/>
            <person name="Liu H."/>
            <person name="Peng D."/>
            <person name="Ruan L."/>
            <person name="Sun M."/>
        </authorList>
    </citation>
    <scope>NUCLEOTIDE SEQUENCE [LARGE SCALE GENOMIC DNA]</scope>
    <source>
        <strain evidence="1">BGSC 4W1</strain>
    </source>
</reference>
<dbReference type="Pfam" id="PF04860">
    <property type="entry name" value="Phage_portal"/>
    <property type="match status" value="1"/>
</dbReference>
<proteinExistence type="predicted"/>
<evidence type="ECO:0000313" key="1">
    <source>
        <dbReference type="EMBL" id="OTZ69276.1"/>
    </source>
</evidence>
<dbReference type="InterPro" id="IPR006427">
    <property type="entry name" value="Portal_HK97"/>
</dbReference>
<dbReference type="AlphaFoldDB" id="A0A9X6JLJ6"/>